<proteinExistence type="predicted"/>
<keyword evidence="4" id="KW-1185">Reference proteome</keyword>
<dbReference type="Pfam" id="PF13439">
    <property type="entry name" value="Glyco_transf_4"/>
    <property type="match status" value="1"/>
</dbReference>
<evidence type="ECO:0000313" key="4">
    <source>
        <dbReference type="Proteomes" id="UP001597262"/>
    </source>
</evidence>
<evidence type="ECO:0000259" key="1">
    <source>
        <dbReference type="Pfam" id="PF00534"/>
    </source>
</evidence>
<keyword evidence="3" id="KW-0808">Transferase</keyword>
<dbReference type="RefSeq" id="WP_379320719.1">
    <property type="nucleotide sequence ID" value="NZ_JBHTLM010000015.1"/>
</dbReference>
<name>A0ABW3S1C0_9BACL</name>
<reference evidence="4" key="1">
    <citation type="journal article" date="2019" name="Int. J. Syst. Evol. Microbiol.">
        <title>The Global Catalogue of Microorganisms (GCM) 10K type strain sequencing project: providing services to taxonomists for standard genome sequencing and annotation.</title>
        <authorList>
            <consortium name="The Broad Institute Genomics Platform"/>
            <consortium name="The Broad Institute Genome Sequencing Center for Infectious Disease"/>
            <person name="Wu L."/>
            <person name="Ma J."/>
        </authorList>
    </citation>
    <scope>NUCLEOTIDE SEQUENCE [LARGE SCALE GENOMIC DNA]</scope>
    <source>
        <strain evidence="4">CCUG 59189</strain>
    </source>
</reference>
<comment type="caution">
    <text evidence="3">The sequence shown here is derived from an EMBL/GenBank/DDBJ whole genome shotgun (WGS) entry which is preliminary data.</text>
</comment>
<gene>
    <name evidence="3" type="ORF">ACFQ3W_18535</name>
</gene>
<accession>A0ABW3S1C0</accession>
<feature type="domain" description="Glycosyl transferase family 1" evidence="1">
    <location>
        <begin position="215"/>
        <end position="377"/>
    </location>
</feature>
<keyword evidence="3" id="KW-0328">Glycosyltransferase</keyword>
<dbReference type="SUPFAM" id="SSF53756">
    <property type="entry name" value="UDP-Glycosyltransferase/glycogen phosphorylase"/>
    <property type="match status" value="1"/>
</dbReference>
<dbReference type="Gene3D" id="3.40.50.2000">
    <property type="entry name" value="Glycogen Phosphorylase B"/>
    <property type="match status" value="2"/>
</dbReference>
<evidence type="ECO:0000259" key="2">
    <source>
        <dbReference type="Pfam" id="PF13439"/>
    </source>
</evidence>
<dbReference type="InterPro" id="IPR001296">
    <property type="entry name" value="Glyco_trans_1"/>
</dbReference>
<dbReference type="EC" id="2.4.-.-" evidence="3"/>
<dbReference type="PANTHER" id="PTHR45947">
    <property type="entry name" value="SULFOQUINOVOSYL TRANSFERASE SQD2"/>
    <property type="match status" value="1"/>
</dbReference>
<feature type="domain" description="Glycosyltransferase subfamily 4-like N-terminal" evidence="2">
    <location>
        <begin position="14"/>
        <end position="204"/>
    </location>
</feature>
<dbReference type="InterPro" id="IPR028098">
    <property type="entry name" value="Glyco_trans_4-like_N"/>
</dbReference>
<dbReference type="GO" id="GO:0016757">
    <property type="term" value="F:glycosyltransferase activity"/>
    <property type="evidence" value="ECO:0007669"/>
    <property type="project" value="UniProtKB-KW"/>
</dbReference>
<protein>
    <submittedName>
        <fullName evidence="3">Glycosyltransferase family 4 protein</fullName>
        <ecNumber evidence="3">2.4.-.-</ecNumber>
    </submittedName>
</protein>
<evidence type="ECO:0000313" key="3">
    <source>
        <dbReference type="EMBL" id="MFD1178277.1"/>
    </source>
</evidence>
<organism evidence="3 4">
    <name type="scientific">Paenibacillus puldeungensis</name>
    <dbReference type="NCBI Taxonomy" id="696536"/>
    <lineage>
        <taxon>Bacteria</taxon>
        <taxon>Bacillati</taxon>
        <taxon>Bacillota</taxon>
        <taxon>Bacilli</taxon>
        <taxon>Bacillales</taxon>
        <taxon>Paenibacillaceae</taxon>
        <taxon>Paenibacillus</taxon>
    </lineage>
</organism>
<dbReference type="Proteomes" id="UP001597262">
    <property type="component" value="Unassembled WGS sequence"/>
</dbReference>
<dbReference type="InterPro" id="IPR050194">
    <property type="entry name" value="Glycosyltransferase_grp1"/>
</dbReference>
<dbReference type="PANTHER" id="PTHR45947:SF3">
    <property type="entry name" value="SULFOQUINOVOSYL TRANSFERASE SQD2"/>
    <property type="match status" value="1"/>
</dbReference>
<sequence>MNILLTTYFYLPHVGGVSTYVDMLKSELTRLGHQVDVFAHHPDMQHYYMPNNGRTLVKAKIKDQLYEKVYAYYEQQMKHVDPWIRWRDIERYCFEAAVSAFGLQKYDLIHTQDIVSTRALWRVKPKGTPLVATIHGCLATEFIHTGEVTGKDTLSWKYAAAEEFYGMMSSNATIVPTQWLKALAMTEFAVPGRHLQVIPYGMDIASFQQRINRARKEKGQSEKKVLICPARLVQVKGHKVLFEALSMLKEVRDDWVCWLLGDGPLENELRMKSKHMGLSEHVQFLGSRADVPELLQQADVFVLPSLQDNLPFSIIEAQIAGKALVVSDAGGIPEMVNHGATGLVCPAGQSEPLFRNLRKVLENSRLHNRLGEQAKRWAKEHWSIQTMMDKTLKVYDAVTKPPTSYREGTKV</sequence>
<dbReference type="CDD" id="cd03801">
    <property type="entry name" value="GT4_PimA-like"/>
    <property type="match status" value="1"/>
</dbReference>
<dbReference type="Pfam" id="PF00534">
    <property type="entry name" value="Glycos_transf_1"/>
    <property type="match status" value="1"/>
</dbReference>
<dbReference type="EMBL" id="JBHTLM010000015">
    <property type="protein sequence ID" value="MFD1178277.1"/>
    <property type="molecule type" value="Genomic_DNA"/>
</dbReference>